<sequence length="14" mass="1394">MSSDLSPTLNSGGK</sequence>
<organism evidence="1 2">
    <name type="scientific">Colobus angolensis palliatus</name>
    <name type="common">Peters' Angolan colobus</name>
    <dbReference type="NCBI Taxonomy" id="336983"/>
    <lineage>
        <taxon>Eukaryota</taxon>
        <taxon>Metazoa</taxon>
        <taxon>Chordata</taxon>
        <taxon>Craniata</taxon>
        <taxon>Vertebrata</taxon>
        <taxon>Euteleostomi</taxon>
        <taxon>Mammalia</taxon>
        <taxon>Eutheria</taxon>
        <taxon>Euarchontoglires</taxon>
        <taxon>Primates</taxon>
        <taxon>Haplorrhini</taxon>
        <taxon>Catarrhini</taxon>
        <taxon>Cercopithecidae</taxon>
        <taxon>Colobinae</taxon>
        <taxon>Colobus</taxon>
    </lineage>
</organism>
<keyword evidence="2" id="KW-1185">Reference proteome</keyword>
<dbReference type="Ensembl" id="ENSCANT00000030645.1">
    <property type="protein sequence ID" value="ENSCANP00000008219.1"/>
    <property type="gene ID" value="ENSCANG00000027063.1"/>
</dbReference>
<dbReference type="Proteomes" id="UP000233080">
    <property type="component" value="Unassembled WGS sequence"/>
</dbReference>
<reference evidence="1" key="1">
    <citation type="submission" date="2025-08" db="UniProtKB">
        <authorList>
            <consortium name="Ensembl"/>
        </authorList>
    </citation>
    <scope>IDENTIFICATION</scope>
</reference>
<evidence type="ECO:0000313" key="2">
    <source>
        <dbReference type="Proteomes" id="UP000233080"/>
    </source>
</evidence>
<accession>A0A2K5HV14</accession>
<protein>
    <submittedName>
        <fullName evidence="1">Uncharacterized protein</fullName>
    </submittedName>
</protein>
<evidence type="ECO:0000313" key="1">
    <source>
        <dbReference type="Ensembl" id="ENSCANP00000008219.1"/>
    </source>
</evidence>
<proteinExistence type="predicted"/>
<name>A0A2K5HV14_COLAP</name>
<reference evidence="1" key="2">
    <citation type="submission" date="2025-09" db="UniProtKB">
        <authorList>
            <consortium name="Ensembl"/>
        </authorList>
    </citation>
    <scope>IDENTIFICATION</scope>
</reference>